<dbReference type="InterPro" id="IPR036388">
    <property type="entry name" value="WH-like_DNA-bd_sf"/>
</dbReference>
<evidence type="ECO:0000313" key="6">
    <source>
        <dbReference type="Proteomes" id="UP000588647"/>
    </source>
</evidence>
<dbReference type="RefSeq" id="WP_183209022.1">
    <property type="nucleotide sequence ID" value="NZ_JAAAMM010000003.1"/>
</dbReference>
<organism evidence="5 6">
    <name type="scientific">Aurantimonas endophytica</name>
    <dbReference type="NCBI Taxonomy" id="1522175"/>
    <lineage>
        <taxon>Bacteria</taxon>
        <taxon>Pseudomonadati</taxon>
        <taxon>Pseudomonadota</taxon>
        <taxon>Alphaproteobacteria</taxon>
        <taxon>Hyphomicrobiales</taxon>
        <taxon>Aurantimonadaceae</taxon>
        <taxon>Aurantimonas</taxon>
    </lineage>
</organism>
<dbReference type="EMBL" id="JACIEM010000003">
    <property type="protein sequence ID" value="MBB4003769.1"/>
    <property type="molecule type" value="Genomic_DNA"/>
</dbReference>
<reference evidence="5 6" key="1">
    <citation type="submission" date="2020-08" db="EMBL/GenBank/DDBJ databases">
        <title>Genomic Encyclopedia of Type Strains, Phase IV (KMG-IV): sequencing the most valuable type-strain genomes for metagenomic binning, comparative biology and taxonomic classification.</title>
        <authorList>
            <person name="Goeker M."/>
        </authorList>
    </citation>
    <scope>NUCLEOTIDE SEQUENCE [LARGE SCALE GENOMIC DNA]</scope>
    <source>
        <strain evidence="5 6">DSM 103570</strain>
    </source>
</reference>
<evidence type="ECO:0000256" key="1">
    <source>
        <dbReference type="ARBA" id="ARBA00023015"/>
    </source>
</evidence>
<evidence type="ECO:0000313" key="5">
    <source>
        <dbReference type="EMBL" id="MBB4003769.1"/>
    </source>
</evidence>
<dbReference type="PROSITE" id="PS01117">
    <property type="entry name" value="HTH_MARR_1"/>
    <property type="match status" value="1"/>
</dbReference>
<feature type="domain" description="HTH marR-type" evidence="4">
    <location>
        <begin position="7"/>
        <end position="141"/>
    </location>
</feature>
<protein>
    <submittedName>
        <fullName evidence="5">DNA-binding MarR family transcriptional regulator</fullName>
    </submittedName>
</protein>
<dbReference type="AlphaFoldDB" id="A0A7W6MQB6"/>
<evidence type="ECO:0000259" key="4">
    <source>
        <dbReference type="PROSITE" id="PS50995"/>
    </source>
</evidence>
<dbReference type="PANTHER" id="PTHR42756:SF1">
    <property type="entry name" value="TRANSCRIPTIONAL REPRESSOR OF EMRAB OPERON"/>
    <property type="match status" value="1"/>
</dbReference>
<dbReference type="SUPFAM" id="SSF46785">
    <property type="entry name" value="Winged helix' DNA-binding domain"/>
    <property type="match status" value="1"/>
</dbReference>
<keyword evidence="1" id="KW-0805">Transcription regulation</keyword>
<evidence type="ECO:0000256" key="2">
    <source>
        <dbReference type="ARBA" id="ARBA00023125"/>
    </source>
</evidence>
<dbReference type="SMART" id="SM00347">
    <property type="entry name" value="HTH_MARR"/>
    <property type="match status" value="1"/>
</dbReference>
<keyword evidence="3" id="KW-0804">Transcription</keyword>
<dbReference type="GO" id="GO:0003700">
    <property type="term" value="F:DNA-binding transcription factor activity"/>
    <property type="evidence" value="ECO:0007669"/>
    <property type="project" value="InterPro"/>
</dbReference>
<keyword evidence="2 5" id="KW-0238">DNA-binding</keyword>
<name>A0A7W6MQB6_9HYPH</name>
<dbReference type="InterPro" id="IPR036390">
    <property type="entry name" value="WH_DNA-bd_sf"/>
</dbReference>
<dbReference type="Proteomes" id="UP000588647">
    <property type="component" value="Unassembled WGS sequence"/>
</dbReference>
<dbReference type="PROSITE" id="PS50995">
    <property type="entry name" value="HTH_MARR_2"/>
    <property type="match status" value="1"/>
</dbReference>
<dbReference type="PRINTS" id="PR00598">
    <property type="entry name" value="HTHMARR"/>
</dbReference>
<evidence type="ECO:0000256" key="3">
    <source>
        <dbReference type="ARBA" id="ARBA00023163"/>
    </source>
</evidence>
<keyword evidence="6" id="KW-1185">Reference proteome</keyword>
<dbReference type="PANTHER" id="PTHR42756">
    <property type="entry name" value="TRANSCRIPTIONAL REGULATOR, MARR"/>
    <property type="match status" value="1"/>
</dbReference>
<comment type="caution">
    <text evidence="5">The sequence shown here is derived from an EMBL/GenBank/DDBJ whole genome shotgun (WGS) entry which is preliminary data.</text>
</comment>
<accession>A0A7W6MQB6</accession>
<sequence length="165" mass="18162">MTQLLPSNSLGFLLVDAARLFRQAFEKVVVEAGLELTPGEIRALAYVARFEGTRQAVLADRMGVEPMTLSAYLDRLEIRGLISRTVDPSDRRAKVVRPTAAAEKVFTEVRPIALALYEQTVSGFSEEERAVVDELLQRIRANLTNDPQIVGSATQDPALPLPRTA</sequence>
<dbReference type="Gene3D" id="1.10.10.10">
    <property type="entry name" value="Winged helix-like DNA-binding domain superfamily/Winged helix DNA-binding domain"/>
    <property type="match status" value="1"/>
</dbReference>
<dbReference type="InterPro" id="IPR000835">
    <property type="entry name" value="HTH_MarR-typ"/>
</dbReference>
<dbReference type="Pfam" id="PF01047">
    <property type="entry name" value="MarR"/>
    <property type="match status" value="1"/>
</dbReference>
<dbReference type="InterPro" id="IPR023187">
    <property type="entry name" value="Tscrpt_reg_MarR-type_CS"/>
</dbReference>
<gene>
    <name evidence="5" type="ORF">GGR03_002850</name>
</gene>
<proteinExistence type="predicted"/>
<dbReference type="GO" id="GO:0003677">
    <property type="term" value="F:DNA binding"/>
    <property type="evidence" value="ECO:0007669"/>
    <property type="project" value="UniProtKB-KW"/>
</dbReference>